<reference evidence="1" key="1">
    <citation type="submission" date="2022-04" db="EMBL/GenBank/DDBJ databases">
        <title>Carnegiea gigantea Genome sequencing and assembly v2.</title>
        <authorList>
            <person name="Copetti D."/>
            <person name="Sanderson M.J."/>
            <person name="Burquez A."/>
            <person name="Wojciechowski M.F."/>
        </authorList>
    </citation>
    <scope>NUCLEOTIDE SEQUENCE</scope>
    <source>
        <strain evidence="1">SGP5-SGP5p</strain>
        <tissue evidence="1">Aerial part</tissue>
    </source>
</reference>
<evidence type="ECO:0000313" key="1">
    <source>
        <dbReference type="EMBL" id="KAJ8446503.1"/>
    </source>
</evidence>
<comment type="caution">
    <text evidence="1">The sequence shown here is derived from an EMBL/GenBank/DDBJ whole genome shotgun (WGS) entry which is preliminary data.</text>
</comment>
<organism evidence="1 2">
    <name type="scientific">Carnegiea gigantea</name>
    <dbReference type="NCBI Taxonomy" id="171969"/>
    <lineage>
        <taxon>Eukaryota</taxon>
        <taxon>Viridiplantae</taxon>
        <taxon>Streptophyta</taxon>
        <taxon>Embryophyta</taxon>
        <taxon>Tracheophyta</taxon>
        <taxon>Spermatophyta</taxon>
        <taxon>Magnoliopsida</taxon>
        <taxon>eudicotyledons</taxon>
        <taxon>Gunneridae</taxon>
        <taxon>Pentapetalae</taxon>
        <taxon>Caryophyllales</taxon>
        <taxon>Cactineae</taxon>
        <taxon>Cactaceae</taxon>
        <taxon>Cactoideae</taxon>
        <taxon>Echinocereeae</taxon>
        <taxon>Carnegiea</taxon>
    </lineage>
</organism>
<dbReference type="AlphaFoldDB" id="A0A9Q1QKZ5"/>
<dbReference type="Pfam" id="PF14929">
    <property type="entry name" value="TAF1_subA"/>
    <property type="match status" value="1"/>
</dbReference>
<gene>
    <name evidence="1" type="ORF">Cgig2_027465</name>
</gene>
<proteinExistence type="predicted"/>
<evidence type="ECO:0000313" key="2">
    <source>
        <dbReference type="Proteomes" id="UP001153076"/>
    </source>
</evidence>
<keyword evidence="2" id="KW-1185">Reference proteome</keyword>
<dbReference type="EMBL" id="JAKOGI010000053">
    <property type="protein sequence ID" value="KAJ8446503.1"/>
    <property type="molecule type" value="Genomic_DNA"/>
</dbReference>
<sequence length="616" mass="70244">MISGDYQERRLYKRSILLLMKPSYTLKKGSKRIHHEHHVKLRGLLCKLVRQQSWVQASGVLSVLLKGTCKERSLQKNRFKYWVAMELIRHLETDAAAYRKGIERLYSIWMRKLHSWKNRPLKDKSAKLESILSVLTHYTTRVPSVVPPLVGVSGGQEVLRLLPNELTMSRRRSNAREDARSLLLAVESASDPLSNLVIGLTFYEDWYSTIPREMQLKNVVVETSMLIDLETVGYKGASAASRGNINVPVVDQQIHDHADLLWWDRNSHFPNFPNFSCAPATAYVLVRAVLSILGSSHSLLWQDPNSSAVDLHSSLSICHCNRLALPGLWQLLPLRCSSSEDMERLFSSRRLFDDTYKNALKHLLLAFRSAPPVTEAALLPLIQVLLLGDQIEEALVVLGDACNDSNSMLPFRLRAHISEWFYADDLDIIPVYVEDVLKKNPACRYSLAKLISLHQKGGYAAERLVEMIGLHLEATYPGHNIWWEFASCLLKLSWCEEDGASMCMDGDEVARKQRDVRISRIPIMFKGKSGKTWKLRCKWWLNRHFSKNILASEISAGDLKLIAYKAACACHLYGKASEYFAKVNTYLEGHDDKTLLTFLNMHTRSSIGFYSKFIRK</sequence>
<dbReference type="InterPro" id="IPR039495">
    <property type="entry name" value="TAF1A"/>
</dbReference>
<name>A0A9Q1QKZ5_9CARY</name>
<accession>A0A9Q1QKZ5</accession>
<dbReference type="GO" id="GO:0006360">
    <property type="term" value="P:transcription by RNA polymerase I"/>
    <property type="evidence" value="ECO:0007669"/>
    <property type="project" value="InterPro"/>
</dbReference>
<protein>
    <submittedName>
        <fullName evidence="1">Uncharacterized protein</fullName>
    </submittedName>
</protein>
<dbReference type="Proteomes" id="UP001153076">
    <property type="component" value="Unassembled WGS sequence"/>
</dbReference>
<dbReference type="PANTHER" id="PTHR36720:SF1">
    <property type="entry name" value="TAF RNA POLYMERASE I SUBUNIT A"/>
    <property type="match status" value="1"/>
</dbReference>
<dbReference type="OrthoDB" id="1899337at2759"/>
<dbReference type="PANTHER" id="PTHR36720">
    <property type="entry name" value="TAF RNA POLYMERASE I SUBUNIT A"/>
    <property type="match status" value="1"/>
</dbReference>
<dbReference type="GO" id="GO:0000120">
    <property type="term" value="C:RNA polymerase I transcription regulator complex"/>
    <property type="evidence" value="ECO:0007669"/>
    <property type="project" value="InterPro"/>
</dbReference>